<evidence type="ECO:0000313" key="2">
    <source>
        <dbReference type="EMBL" id="SQA78900.1"/>
    </source>
</evidence>
<accession>A0A2X2TQV3</accession>
<feature type="domain" description="Putative auto-transporter adhesin head GIN" evidence="1">
    <location>
        <begin position="41"/>
        <end position="222"/>
    </location>
</feature>
<gene>
    <name evidence="2" type="ORF">NCTC11546_02149</name>
</gene>
<dbReference type="EMBL" id="UARG01000017">
    <property type="protein sequence ID" value="SQA78900.1"/>
    <property type="molecule type" value="Genomic_DNA"/>
</dbReference>
<dbReference type="AlphaFoldDB" id="A0A2X2TQV3"/>
<dbReference type="Proteomes" id="UP000249891">
    <property type="component" value="Unassembled WGS sequence"/>
</dbReference>
<dbReference type="InterPro" id="IPR021255">
    <property type="entry name" value="DUF2807"/>
</dbReference>
<name>A0A2X2TQV3_CAPOC</name>
<dbReference type="PANTHER" id="PTHR39200:SF1">
    <property type="entry name" value="AUTO-TRANSPORTER ADHESIN HEAD GIN DOMAIN-CONTAINING PROTEIN-RELATED"/>
    <property type="match status" value="1"/>
</dbReference>
<dbReference type="Pfam" id="PF10988">
    <property type="entry name" value="DUF2807"/>
    <property type="match status" value="1"/>
</dbReference>
<reference evidence="2 3" key="1">
    <citation type="submission" date="2018-06" db="EMBL/GenBank/DDBJ databases">
        <authorList>
            <consortium name="Pathogen Informatics"/>
            <person name="Doyle S."/>
        </authorList>
    </citation>
    <scope>NUCLEOTIDE SEQUENCE [LARGE SCALE GENOMIC DNA]</scope>
    <source>
        <strain evidence="2 3">NCTC11546</strain>
    </source>
</reference>
<dbReference type="RefSeq" id="WP_128091880.1">
    <property type="nucleotide sequence ID" value="NZ_UARG01000017.1"/>
</dbReference>
<evidence type="ECO:0000313" key="3">
    <source>
        <dbReference type="Proteomes" id="UP000249891"/>
    </source>
</evidence>
<protein>
    <submittedName>
        <fullName evidence="2">Protein of uncharacterized function (DUF2807)</fullName>
    </submittedName>
</protein>
<organism evidence="2 3">
    <name type="scientific">Capnocytophaga ochracea</name>
    <dbReference type="NCBI Taxonomy" id="1018"/>
    <lineage>
        <taxon>Bacteria</taxon>
        <taxon>Pseudomonadati</taxon>
        <taxon>Bacteroidota</taxon>
        <taxon>Flavobacteriia</taxon>
        <taxon>Flavobacteriales</taxon>
        <taxon>Flavobacteriaceae</taxon>
        <taxon>Capnocytophaga</taxon>
    </lineage>
</organism>
<dbReference type="Gene3D" id="2.160.20.120">
    <property type="match status" value="1"/>
</dbReference>
<proteinExistence type="predicted"/>
<evidence type="ECO:0000259" key="1">
    <source>
        <dbReference type="Pfam" id="PF10988"/>
    </source>
</evidence>
<sequence length="239" mass="25504">MKYMKRFITFILVTLVVGIGYSQKKTEKDKEVITENRKVANYDAIEVSGAYNLVLTEGEVGKIKVKGQKEVLSYLETKVSNNVLYISIDRKYSLKTSITVYVPIDTRLKRVIGKGAVDISTEKKLQVGSLLVKLEGSGDLEASVTATSLDLQVAGAGGIDIAGETKNLSIYVKGAGDVDADELKAEKATLRIAGAGGISAYVTQEVDASIAGAGGITVKGNPPVFKKSVKGIGRIKIEE</sequence>
<dbReference type="PANTHER" id="PTHR39200">
    <property type="entry name" value="HYPOTHETICAL EXPORTED PROTEIN"/>
    <property type="match status" value="1"/>
</dbReference>